<protein>
    <recommendedName>
        <fullName evidence="3">Thioredoxin</fullName>
    </recommendedName>
</protein>
<dbReference type="RefSeq" id="WP_044296781.1">
    <property type="nucleotide sequence ID" value="NZ_CABMJZ010000078.1"/>
</dbReference>
<dbReference type="STRING" id="180332.GCA_000797495_04550"/>
<sequence length="49" mass="5143">MVKFLKENKAALVIICAAAVFLIVGVFNGEAATVFQKATNICLECIGIG</sequence>
<organism evidence="1 2">
    <name type="scientific">Robinsoniella peoriensis</name>
    <dbReference type="NCBI Taxonomy" id="180332"/>
    <lineage>
        <taxon>Bacteria</taxon>
        <taxon>Bacillati</taxon>
        <taxon>Bacillota</taxon>
        <taxon>Clostridia</taxon>
        <taxon>Lachnospirales</taxon>
        <taxon>Lachnospiraceae</taxon>
        <taxon>Robinsoniella</taxon>
    </lineage>
</organism>
<evidence type="ECO:0000313" key="1">
    <source>
        <dbReference type="EMBL" id="TLD02637.1"/>
    </source>
</evidence>
<dbReference type="Proteomes" id="UP000306509">
    <property type="component" value="Unassembled WGS sequence"/>
</dbReference>
<gene>
    <name evidence="1" type="ORF">DSM106044_00449</name>
</gene>
<evidence type="ECO:0008006" key="3">
    <source>
        <dbReference type="Google" id="ProtNLM"/>
    </source>
</evidence>
<evidence type="ECO:0000313" key="2">
    <source>
        <dbReference type="Proteomes" id="UP000306509"/>
    </source>
</evidence>
<dbReference type="OrthoDB" id="1698689at2"/>
<proteinExistence type="predicted"/>
<keyword evidence="2" id="KW-1185">Reference proteome</keyword>
<dbReference type="NCBIfam" id="NF040920">
    <property type="entry name" value="CD1871A_fam"/>
    <property type="match status" value="1"/>
</dbReference>
<comment type="caution">
    <text evidence="1">The sequence shown here is derived from an EMBL/GenBank/DDBJ whole genome shotgun (WGS) entry which is preliminary data.</text>
</comment>
<accession>A0A4U8QC66</accession>
<name>A0A4U8QC66_9FIRM</name>
<dbReference type="AlphaFoldDB" id="A0A4U8QC66"/>
<dbReference type="InterPro" id="IPR047708">
    <property type="entry name" value="CD1871A-like"/>
</dbReference>
<reference evidence="1 2" key="1">
    <citation type="journal article" date="2019" name="Anaerobe">
        <title>Detection of Robinsoniella peoriensis in multiple bone samples of a trauma patient.</title>
        <authorList>
            <person name="Schrottner P."/>
            <person name="Hartwich K."/>
            <person name="Bunk B."/>
            <person name="Schober I."/>
            <person name="Helbig S."/>
            <person name="Rudolph W.W."/>
            <person name="Gunzer F."/>
        </authorList>
    </citation>
    <scope>NUCLEOTIDE SEQUENCE [LARGE SCALE GENOMIC DNA]</scope>
    <source>
        <strain evidence="1 2">DSM 106044</strain>
    </source>
</reference>
<dbReference type="EMBL" id="QGQD01000009">
    <property type="protein sequence ID" value="TLD02637.1"/>
    <property type="molecule type" value="Genomic_DNA"/>
</dbReference>